<gene>
    <name evidence="1" type="ORF">AK812_SmicGene5786</name>
</gene>
<accession>A0A1Q9EST8</accession>
<dbReference type="AlphaFoldDB" id="A0A1Q9EST8"/>
<comment type="caution">
    <text evidence="1">The sequence shown here is derived from an EMBL/GenBank/DDBJ whole genome shotgun (WGS) entry which is preliminary data.</text>
</comment>
<keyword evidence="2" id="KW-1185">Reference proteome</keyword>
<evidence type="ECO:0000313" key="2">
    <source>
        <dbReference type="Proteomes" id="UP000186817"/>
    </source>
</evidence>
<proteinExistence type="predicted"/>
<dbReference type="Proteomes" id="UP000186817">
    <property type="component" value="Unassembled WGS sequence"/>
</dbReference>
<reference evidence="1 2" key="1">
    <citation type="submission" date="2016-02" db="EMBL/GenBank/DDBJ databases">
        <title>Genome analysis of coral dinoflagellate symbionts highlights evolutionary adaptations to a symbiotic lifestyle.</title>
        <authorList>
            <person name="Aranda M."/>
            <person name="Li Y."/>
            <person name="Liew Y.J."/>
            <person name="Baumgarten S."/>
            <person name="Simakov O."/>
            <person name="Wilson M."/>
            <person name="Piel J."/>
            <person name="Ashoor H."/>
            <person name="Bougouffa S."/>
            <person name="Bajic V.B."/>
            <person name="Ryu T."/>
            <person name="Ravasi T."/>
            <person name="Bayer T."/>
            <person name="Micklem G."/>
            <person name="Kim H."/>
            <person name="Bhak J."/>
            <person name="Lajeunesse T.C."/>
            <person name="Voolstra C.R."/>
        </authorList>
    </citation>
    <scope>NUCLEOTIDE SEQUENCE [LARGE SCALE GENOMIC DNA]</scope>
    <source>
        <strain evidence="1 2">CCMP2467</strain>
    </source>
</reference>
<protein>
    <submittedName>
        <fullName evidence="1">Uncharacterized protein</fullName>
    </submittedName>
</protein>
<dbReference type="EMBL" id="LSRX01000077">
    <property type="protein sequence ID" value="OLQ10461.1"/>
    <property type="molecule type" value="Genomic_DNA"/>
</dbReference>
<evidence type="ECO:0000313" key="1">
    <source>
        <dbReference type="EMBL" id="OLQ10461.1"/>
    </source>
</evidence>
<name>A0A1Q9EST8_SYMMI</name>
<organism evidence="1 2">
    <name type="scientific">Symbiodinium microadriaticum</name>
    <name type="common">Dinoflagellate</name>
    <name type="synonym">Zooxanthella microadriatica</name>
    <dbReference type="NCBI Taxonomy" id="2951"/>
    <lineage>
        <taxon>Eukaryota</taxon>
        <taxon>Sar</taxon>
        <taxon>Alveolata</taxon>
        <taxon>Dinophyceae</taxon>
        <taxon>Suessiales</taxon>
        <taxon>Symbiodiniaceae</taxon>
        <taxon>Symbiodinium</taxon>
    </lineage>
</organism>
<sequence length="68" mass="7709">MVGTAAVVMAMMRMRDMRAVEAMSGMDVMRAMRRHIGVGTHEATLRTFRVQNRSEEYFEDGAWTLAAI</sequence>